<name>A0ABD0XW45_9HEMI</name>
<proteinExistence type="predicted"/>
<evidence type="ECO:0000313" key="2">
    <source>
        <dbReference type="Proteomes" id="UP001558652"/>
    </source>
</evidence>
<accession>A0ABD0XW45</accession>
<dbReference type="Proteomes" id="UP001558652">
    <property type="component" value="Unassembled WGS sequence"/>
</dbReference>
<protein>
    <submittedName>
        <fullName evidence="1">Uncharacterized protein</fullName>
    </submittedName>
</protein>
<reference evidence="1 2" key="1">
    <citation type="submission" date="2024-07" db="EMBL/GenBank/DDBJ databases">
        <title>Chromosome-level genome assembly of the water stick insect Ranatra chinensis (Heteroptera: Nepidae).</title>
        <authorList>
            <person name="Liu X."/>
        </authorList>
    </citation>
    <scope>NUCLEOTIDE SEQUENCE [LARGE SCALE GENOMIC DNA]</scope>
    <source>
        <strain evidence="1">Cailab_2021Rc</strain>
        <tissue evidence="1">Muscle</tissue>
    </source>
</reference>
<organism evidence="1 2">
    <name type="scientific">Ranatra chinensis</name>
    <dbReference type="NCBI Taxonomy" id="642074"/>
    <lineage>
        <taxon>Eukaryota</taxon>
        <taxon>Metazoa</taxon>
        <taxon>Ecdysozoa</taxon>
        <taxon>Arthropoda</taxon>
        <taxon>Hexapoda</taxon>
        <taxon>Insecta</taxon>
        <taxon>Pterygota</taxon>
        <taxon>Neoptera</taxon>
        <taxon>Paraneoptera</taxon>
        <taxon>Hemiptera</taxon>
        <taxon>Heteroptera</taxon>
        <taxon>Panheteroptera</taxon>
        <taxon>Nepomorpha</taxon>
        <taxon>Nepidae</taxon>
        <taxon>Ranatrinae</taxon>
        <taxon>Ranatra</taxon>
    </lineage>
</organism>
<keyword evidence="2" id="KW-1185">Reference proteome</keyword>
<evidence type="ECO:0000313" key="1">
    <source>
        <dbReference type="EMBL" id="KAL1115481.1"/>
    </source>
</evidence>
<comment type="caution">
    <text evidence="1">The sequence shown here is derived from an EMBL/GenBank/DDBJ whole genome shotgun (WGS) entry which is preliminary data.</text>
</comment>
<sequence>MQGVVHRLNGGTHKSVPLFNLPMTDDNRLEGKTNEKRAQTPFGSQHGLNCKQRRCTWPTLSQLQPTHQLPHLNNTFCSWGLDMRGMSSLETRVWVEEDISTRHNELDILGVSPSGFHRRRYPVGSKHYPGVISTEETTIIDTETADRDQSREGYSPD</sequence>
<dbReference type="AlphaFoldDB" id="A0ABD0XW45"/>
<dbReference type="EMBL" id="JBFDAA010000020">
    <property type="protein sequence ID" value="KAL1115481.1"/>
    <property type="molecule type" value="Genomic_DNA"/>
</dbReference>
<gene>
    <name evidence="1" type="ORF">AAG570_007511</name>
</gene>